<dbReference type="AlphaFoldDB" id="A0AAW8F5J0"/>
<accession>A0AAW8F5J0</accession>
<feature type="domain" description="SGNH hydrolase-type esterase" evidence="4">
    <location>
        <begin position="43"/>
        <end position="278"/>
    </location>
</feature>
<feature type="compositionally biased region" description="Low complexity" evidence="1">
    <location>
        <begin position="303"/>
        <end position="314"/>
    </location>
</feature>
<dbReference type="EMBL" id="JAUSZV010000003">
    <property type="protein sequence ID" value="MDQ0904511.1"/>
    <property type="molecule type" value="Genomic_DNA"/>
</dbReference>
<reference evidence="5" key="1">
    <citation type="submission" date="2023-07" db="EMBL/GenBank/DDBJ databases">
        <title>Comparative genomics of wheat-associated soil bacteria to identify genetic determinants of phenazine resistance.</title>
        <authorList>
            <person name="Mouncey N."/>
        </authorList>
    </citation>
    <scope>NUCLEOTIDE SEQUENCE</scope>
    <source>
        <strain evidence="5">V4I22</strain>
    </source>
</reference>
<feature type="signal peptide" evidence="3">
    <location>
        <begin position="1"/>
        <end position="28"/>
    </location>
</feature>
<evidence type="ECO:0000256" key="3">
    <source>
        <dbReference type="SAM" id="SignalP"/>
    </source>
</evidence>
<feature type="chain" id="PRO_5043443268" evidence="3">
    <location>
        <begin position="29"/>
        <end position="377"/>
    </location>
</feature>
<dbReference type="InterPro" id="IPR013830">
    <property type="entry name" value="SGNH_hydro"/>
</dbReference>
<keyword evidence="2" id="KW-1133">Transmembrane helix</keyword>
<keyword evidence="2" id="KW-0472">Membrane</keyword>
<dbReference type="NCBIfam" id="NF041528">
    <property type="entry name" value="strep_LAETG"/>
    <property type="match status" value="1"/>
</dbReference>
<evidence type="ECO:0000259" key="4">
    <source>
        <dbReference type="Pfam" id="PF13472"/>
    </source>
</evidence>
<evidence type="ECO:0000256" key="1">
    <source>
        <dbReference type="SAM" id="MobiDB-lite"/>
    </source>
</evidence>
<dbReference type="SUPFAM" id="SSF52266">
    <property type="entry name" value="SGNH hydrolase"/>
    <property type="match status" value="1"/>
</dbReference>
<dbReference type="NCBIfam" id="TIGR01167">
    <property type="entry name" value="LPXTG_anchor"/>
    <property type="match status" value="1"/>
</dbReference>
<gene>
    <name evidence="5" type="ORF">QFZ22_000496</name>
</gene>
<feature type="transmembrane region" description="Helical" evidence="2">
    <location>
        <begin position="349"/>
        <end position="368"/>
    </location>
</feature>
<feature type="compositionally biased region" description="Gly residues" evidence="1">
    <location>
        <begin position="315"/>
        <end position="327"/>
    </location>
</feature>
<dbReference type="CDD" id="cd00229">
    <property type="entry name" value="SGNH_hydrolase"/>
    <property type="match status" value="1"/>
</dbReference>
<dbReference type="InterPro" id="IPR036514">
    <property type="entry name" value="SGNH_hydro_sf"/>
</dbReference>
<evidence type="ECO:0000313" key="6">
    <source>
        <dbReference type="Proteomes" id="UP001234216"/>
    </source>
</evidence>
<evidence type="ECO:0000313" key="5">
    <source>
        <dbReference type="EMBL" id="MDQ0904511.1"/>
    </source>
</evidence>
<proteinExistence type="predicted"/>
<organism evidence="5 6">
    <name type="scientific">Streptomyces canus</name>
    <dbReference type="NCBI Taxonomy" id="58343"/>
    <lineage>
        <taxon>Bacteria</taxon>
        <taxon>Bacillati</taxon>
        <taxon>Actinomycetota</taxon>
        <taxon>Actinomycetes</taxon>
        <taxon>Kitasatosporales</taxon>
        <taxon>Streptomycetaceae</taxon>
        <taxon>Streptomyces</taxon>
        <taxon>Streptomyces aurantiacus group</taxon>
    </lineage>
</organism>
<sequence length="377" mass="38340">MRFLQRFGPGLAISAAAIALSTPGPAIADEATNGKDATYYISLGDSLTTGYQPNVDKDTDLAYTDQLYAQLKQRTPGLKHIRLGCTAETTESLIKGGKCDYPHAKSQLDAALQALAQHRGKVAYVTLSVGANDILLNCVGPAGTLDGACLNSRSQTMAKNIAQIAGALREAGTKNTQFVGSTYYNPFLATWLLGAAGQQAAKESAPLVGAANTGITQVYKSTGFKVADVAGAFSSDDFTTQVNVPGAGEVPANVAKICQLTWACTKKDPHPNADGHKLIAGAFAAQLADNDVPGASPSPTPTPDDSATPEPGTSTGTGTGTGTGSGTGANQPSTNGDLAETGASSSTPVLAGAGLAVVAAGSAAVYFARRRRTTNES</sequence>
<keyword evidence="3" id="KW-0732">Signal</keyword>
<feature type="compositionally biased region" description="Polar residues" evidence="1">
    <location>
        <begin position="329"/>
        <end position="346"/>
    </location>
</feature>
<dbReference type="RefSeq" id="WP_306972097.1">
    <property type="nucleotide sequence ID" value="NZ_JAUSZV010000003.1"/>
</dbReference>
<dbReference type="Proteomes" id="UP001234216">
    <property type="component" value="Unassembled WGS sequence"/>
</dbReference>
<dbReference type="Pfam" id="PF13472">
    <property type="entry name" value="Lipase_GDSL_2"/>
    <property type="match status" value="1"/>
</dbReference>
<comment type="caution">
    <text evidence="5">The sequence shown here is derived from an EMBL/GenBank/DDBJ whole genome shotgun (WGS) entry which is preliminary data.</text>
</comment>
<keyword evidence="2" id="KW-0812">Transmembrane</keyword>
<dbReference type="Gene3D" id="3.40.50.1110">
    <property type="entry name" value="SGNH hydrolase"/>
    <property type="match status" value="1"/>
</dbReference>
<name>A0AAW8F5J0_9ACTN</name>
<protein>
    <submittedName>
        <fullName evidence="5">LPXTG-motif cell wall-anchored protein</fullName>
    </submittedName>
</protein>
<feature type="region of interest" description="Disordered" evidence="1">
    <location>
        <begin position="289"/>
        <end position="346"/>
    </location>
</feature>
<evidence type="ECO:0000256" key="2">
    <source>
        <dbReference type="SAM" id="Phobius"/>
    </source>
</evidence>